<keyword evidence="5 9" id="KW-0812">Transmembrane</keyword>
<dbReference type="PANTHER" id="PTHR33908:SF11">
    <property type="entry name" value="MEMBRANE PROTEIN"/>
    <property type="match status" value="1"/>
</dbReference>
<feature type="transmembrane region" description="Helical" evidence="9">
    <location>
        <begin position="407"/>
        <end position="426"/>
    </location>
</feature>
<evidence type="ECO:0000256" key="7">
    <source>
        <dbReference type="ARBA" id="ARBA00023136"/>
    </source>
</evidence>
<keyword evidence="11" id="KW-1185">Reference proteome</keyword>
<sequence>MSDSSSSDSSEENSNARFLGQRGKTVLWCLLLLGLGYAAGHSFWYAATPMGMYPVLDSKENLLLAKDIAENRLPAEPFYRAPGYPLVLSIAVKLGLPEILLPDWARLVNLLSWLISLWLIWRLAIELWGDISAGIVACLIWALYPVGLFFMVDPLDITLAVALMLAGLDRALAFLKSANAQNALASGFLLALAGLTRPQMWSIALVVPCLMCLLVWLDCRRQKVDAASTSERKAPCWPVFVVWIGLAIPALTMGIFNAQLSGSFKVLPTQGPFNLWAANRPDSHGKYYTQQIEINQSERHVNPARIESLLMYRKDIGDDAPADVASVNDYWRGRFFKMVSDDPVGFFRRLAAKTYYLFNNYEQYNNKTFAVHHGLSPWLRWNFLGWGLLMTAALPLLLWGRKNRLSFTILAGAALAYTAGVVLTYVSARFRIPLVPLLAVFAGGWGIMPWSRLGFDQIAAGLCLMLAGAVLTFSNFWQVREPVTEIQDYLLLGYAALDAGEDEEALMWSQEALEVNPLRHAAQELEVIARYNLDLAALPDRPSGEQLEKRIAVAAALDKYSPRVAYIYGVYLHWNGDTSAAQAQWLSLIGLNNSLSQEAMTALVMTDGLPNELKMRIVAIPDSQLSPQLRVATQMSAGGGGVPTGLPNGSDANLLARQLVMLFY</sequence>
<keyword evidence="7 9" id="KW-0472">Membrane</keyword>
<evidence type="ECO:0000313" key="11">
    <source>
        <dbReference type="Proteomes" id="UP001304300"/>
    </source>
</evidence>
<proteinExistence type="predicted"/>
<evidence type="ECO:0000256" key="1">
    <source>
        <dbReference type="ARBA" id="ARBA00004651"/>
    </source>
</evidence>
<keyword evidence="2" id="KW-1003">Cell membrane</keyword>
<evidence type="ECO:0008006" key="12">
    <source>
        <dbReference type="Google" id="ProtNLM"/>
    </source>
</evidence>
<dbReference type="InterPro" id="IPR019734">
    <property type="entry name" value="TPR_rpt"/>
</dbReference>
<evidence type="ECO:0000256" key="6">
    <source>
        <dbReference type="ARBA" id="ARBA00022989"/>
    </source>
</evidence>
<feature type="transmembrane region" description="Helical" evidence="9">
    <location>
        <begin position="458"/>
        <end position="477"/>
    </location>
</feature>
<feature type="transmembrane region" description="Helical" evidence="9">
    <location>
        <begin position="198"/>
        <end position="217"/>
    </location>
</feature>
<evidence type="ECO:0000256" key="4">
    <source>
        <dbReference type="ARBA" id="ARBA00022679"/>
    </source>
</evidence>
<dbReference type="GO" id="GO:0009103">
    <property type="term" value="P:lipopolysaccharide biosynthetic process"/>
    <property type="evidence" value="ECO:0007669"/>
    <property type="project" value="UniProtKB-ARBA"/>
</dbReference>
<evidence type="ECO:0000256" key="9">
    <source>
        <dbReference type="SAM" id="Phobius"/>
    </source>
</evidence>
<dbReference type="RefSeq" id="WP_317833702.1">
    <property type="nucleotide sequence ID" value="NZ_CP136920.1"/>
</dbReference>
<dbReference type="GO" id="GO:0016763">
    <property type="term" value="F:pentosyltransferase activity"/>
    <property type="evidence" value="ECO:0007669"/>
    <property type="project" value="TreeGrafter"/>
</dbReference>
<dbReference type="InterPro" id="IPR050297">
    <property type="entry name" value="LipidA_mod_glycosyltrf_83"/>
</dbReference>
<feature type="transmembrane region" description="Helical" evidence="9">
    <location>
        <begin position="131"/>
        <end position="152"/>
    </location>
</feature>
<feature type="transmembrane region" description="Helical" evidence="9">
    <location>
        <begin position="26"/>
        <end position="47"/>
    </location>
</feature>
<organism evidence="10 11">
    <name type="scientific">Rubellicoccus peritrichatus</name>
    <dbReference type="NCBI Taxonomy" id="3080537"/>
    <lineage>
        <taxon>Bacteria</taxon>
        <taxon>Pseudomonadati</taxon>
        <taxon>Verrucomicrobiota</taxon>
        <taxon>Opitutia</taxon>
        <taxon>Puniceicoccales</taxon>
        <taxon>Cerasicoccaceae</taxon>
        <taxon>Rubellicoccus</taxon>
    </lineage>
</organism>
<feature type="transmembrane region" description="Helical" evidence="9">
    <location>
        <begin position="432"/>
        <end position="451"/>
    </location>
</feature>
<keyword evidence="6 9" id="KW-1133">Transmembrane helix</keyword>
<evidence type="ECO:0000256" key="3">
    <source>
        <dbReference type="ARBA" id="ARBA00022676"/>
    </source>
</evidence>
<reference evidence="10 11" key="1">
    <citation type="submission" date="2023-10" db="EMBL/GenBank/DDBJ databases">
        <title>Rubellicoccus peritrichatus gen. nov., sp. nov., isolated from an algae of coral reef tank.</title>
        <authorList>
            <person name="Luo J."/>
        </authorList>
    </citation>
    <scope>NUCLEOTIDE SEQUENCE [LARGE SCALE GENOMIC DNA]</scope>
    <source>
        <strain evidence="10 11">CR14</strain>
    </source>
</reference>
<dbReference type="Proteomes" id="UP001304300">
    <property type="component" value="Chromosome"/>
</dbReference>
<dbReference type="AlphaFoldDB" id="A0AAQ3QRF5"/>
<evidence type="ECO:0000256" key="8">
    <source>
        <dbReference type="PROSITE-ProRule" id="PRU00339"/>
    </source>
</evidence>
<name>A0AAQ3QRF5_9BACT</name>
<feature type="transmembrane region" description="Helical" evidence="9">
    <location>
        <begin position="383"/>
        <end position="400"/>
    </location>
</feature>
<keyword evidence="8" id="KW-0802">TPR repeat</keyword>
<evidence type="ECO:0000256" key="2">
    <source>
        <dbReference type="ARBA" id="ARBA00022475"/>
    </source>
</evidence>
<dbReference type="GO" id="GO:0005886">
    <property type="term" value="C:plasma membrane"/>
    <property type="evidence" value="ECO:0007669"/>
    <property type="project" value="UniProtKB-SubCell"/>
</dbReference>
<feature type="repeat" description="TPR" evidence="8">
    <location>
        <begin position="486"/>
        <end position="519"/>
    </location>
</feature>
<keyword evidence="3" id="KW-0328">Glycosyltransferase</keyword>
<accession>A0AAQ3QRF5</accession>
<comment type="subcellular location">
    <subcellularLocation>
        <location evidence="1">Cell membrane</location>
        <topology evidence="1">Multi-pass membrane protein</topology>
    </subcellularLocation>
</comment>
<dbReference type="PROSITE" id="PS50005">
    <property type="entry name" value="TPR"/>
    <property type="match status" value="1"/>
</dbReference>
<gene>
    <name evidence="10" type="ORF">RZN69_21850</name>
</gene>
<feature type="transmembrane region" description="Helical" evidence="9">
    <location>
        <begin position="107"/>
        <end position="125"/>
    </location>
</feature>
<dbReference type="KEGG" id="puo:RZN69_21850"/>
<keyword evidence="4" id="KW-0808">Transferase</keyword>
<feature type="transmembrane region" description="Helical" evidence="9">
    <location>
        <begin position="237"/>
        <end position="256"/>
    </location>
</feature>
<dbReference type="EMBL" id="CP136920">
    <property type="protein sequence ID" value="WOO41273.1"/>
    <property type="molecule type" value="Genomic_DNA"/>
</dbReference>
<dbReference type="PANTHER" id="PTHR33908">
    <property type="entry name" value="MANNOSYLTRANSFERASE YKCB-RELATED"/>
    <property type="match status" value="1"/>
</dbReference>
<protein>
    <recommendedName>
        <fullName evidence="12">Glycosyltransferase RgtA/B/C/D-like domain-containing protein</fullName>
    </recommendedName>
</protein>
<evidence type="ECO:0000313" key="10">
    <source>
        <dbReference type="EMBL" id="WOO41273.1"/>
    </source>
</evidence>
<evidence type="ECO:0000256" key="5">
    <source>
        <dbReference type="ARBA" id="ARBA00022692"/>
    </source>
</evidence>